<evidence type="ECO:0000313" key="2">
    <source>
        <dbReference type="EMBL" id="KAL3690580.1"/>
    </source>
</evidence>
<dbReference type="Proteomes" id="UP001633002">
    <property type="component" value="Unassembled WGS sequence"/>
</dbReference>
<comment type="caution">
    <text evidence="2">The sequence shown here is derived from an EMBL/GenBank/DDBJ whole genome shotgun (WGS) entry which is preliminary data.</text>
</comment>
<feature type="region of interest" description="Disordered" evidence="1">
    <location>
        <begin position="1"/>
        <end position="21"/>
    </location>
</feature>
<gene>
    <name evidence="2" type="ORF">R1sor_016889</name>
</gene>
<sequence>MESLTSMRLMDISSSSSPCISLTSGPSMSLVDIACMIEEFITFAKNFKLVEREAIKEALETGVFGDIDDGPNLYLPHPEIGSKKKLTAPIFADDD</sequence>
<dbReference type="AlphaFoldDB" id="A0ABD3HJV6"/>
<proteinExistence type="predicted"/>
<dbReference type="EMBL" id="JBJQOH010000004">
    <property type="protein sequence ID" value="KAL3690580.1"/>
    <property type="molecule type" value="Genomic_DNA"/>
</dbReference>
<keyword evidence="3" id="KW-1185">Reference proteome</keyword>
<accession>A0ABD3HJV6</accession>
<evidence type="ECO:0000256" key="1">
    <source>
        <dbReference type="SAM" id="MobiDB-lite"/>
    </source>
</evidence>
<reference evidence="2 3" key="1">
    <citation type="submission" date="2024-09" db="EMBL/GenBank/DDBJ databases">
        <title>Chromosome-scale assembly of Riccia sorocarpa.</title>
        <authorList>
            <person name="Paukszto L."/>
        </authorList>
    </citation>
    <scope>NUCLEOTIDE SEQUENCE [LARGE SCALE GENOMIC DNA]</scope>
    <source>
        <strain evidence="2">LP-2024</strain>
        <tissue evidence="2">Aerial parts of the thallus</tissue>
    </source>
</reference>
<name>A0ABD3HJV6_9MARC</name>
<evidence type="ECO:0000313" key="3">
    <source>
        <dbReference type="Proteomes" id="UP001633002"/>
    </source>
</evidence>
<organism evidence="2 3">
    <name type="scientific">Riccia sorocarpa</name>
    <dbReference type="NCBI Taxonomy" id="122646"/>
    <lineage>
        <taxon>Eukaryota</taxon>
        <taxon>Viridiplantae</taxon>
        <taxon>Streptophyta</taxon>
        <taxon>Embryophyta</taxon>
        <taxon>Marchantiophyta</taxon>
        <taxon>Marchantiopsida</taxon>
        <taxon>Marchantiidae</taxon>
        <taxon>Marchantiales</taxon>
        <taxon>Ricciaceae</taxon>
        <taxon>Riccia</taxon>
    </lineage>
</organism>
<protein>
    <submittedName>
        <fullName evidence="2">Uncharacterized protein</fullName>
    </submittedName>
</protein>